<evidence type="ECO:0000313" key="3">
    <source>
        <dbReference type="Proteomes" id="UP001430953"/>
    </source>
</evidence>
<organism evidence="2 3">
    <name type="scientific">Cardiocondyla obscurior</name>
    <dbReference type="NCBI Taxonomy" id="286306"/>
    <lineage>
        <taxon>Eukaryota</taxon>
        <taxon>Metazoa</taxon>
        <taxon>Ecdysozoa</taxon>
        <taxon>Arthropoda</taxon>
        <taxon>Hexapoda</taxon>
        <taxon>Insecta</taxon>
        <taxon>Pterygota</taxon>
        <taxon>Neoptera</taxon>
        <taxon>Endopterygota</taxon>
        <taxon>Hymenoptera</taxon>
        <taxon>Apocrita</taxon>
        <taxon>Aculeata</taxon>
        <taxon>Formicoidea</taxon>
        <taxon>Formicidae</taxon>
        <taxon>Myrmicinae</taxon>
        <taxon>Cardiocondyla</taxon>
    </lineage>
</organism>
<keyword evidence="1" id="KW-0812">Transmembrane</keyword>
<sequence length="139" mass="16086">MVCKKFLHIGSAWKIYAFSTTMAIITLILTTMIAELSNFSLFDTTEKVMNLTNYMDNNFHVLYYTANIKSMKDFLQVLFITSEAYSDRRSYHVSKNIPTADLMIHPDLHSIEVSQRISLKIWQLIDALFLFFNSLGIVT</sequence>
<protein>
    <submittedName>
        <fullName evidence="2">Uncharacterized protein</fullName>
    </submittedName>
</protein>
<accession>A0AAW2GBS0</accession>
<name>A0AAW2GBS0_9HYME</name>
<keyword evidence="1" id="KW-1133">Transmembrane helix</keyword>
<evidence type="ECO:0000256" key="1">
    <source>
        <dbReference type="SAM" id="Phobius"/>
    </source>
</evidence>
<dbReference type="Proteomes" id="UP001430953">
    <property type="component" value="Unassembled WGS sequence"/>
</dbReference>
<gene>
    <name evidence="2" type="ORF">PUN28_006491</name>
</gene>
<dbReference type="EMBL" id="JADYXP020000005">
    <property type="protein sequence ID" value="KAL0124661.1"/>
    <property type="molecule type" value="Genomic_DNA"/>
</dbReference>
<keyword evidence="1" id="KW-0472">Membrane</keyword>
<proteinExistence type="predicted"/>
<evidence type="ECO:0000313" key="2">
    <source>
        <dbReference type="EMBL" id="KAL0124661.1"/>
    </source>
</evidence>
<comment type="caution">
    <text evidence="2">The sequence shown here is derived from an EMBL/GenBank/DDBJ whole genome shotgun (WGS) entry which is preliminary data.</text>
</comment>
<keyword evidence="3" id="KW-1185">Reference proteome</keyword>
<feature type="transmembrane region" description="Helical" evidence="1">
    <location>
        <begin position="12"/>
        <end position="34"/>
    </location>
</feature>
<reference evidence="2 3" key="1">
    <citation type="submission" date="2023-03" db="EMBL/GenBank/DDBJ databases">
        <title>High recombination rates correlate with genetic variation in Cardiocondyla obscurior ants.</title>
        <authorList>
            <person name="Errbii M."/>
        </authorList>
    </citation>
    <scope>NUCLEOTIDE SEQUENCE [LARGE SCALE GENOMIC DNA]</scope>
    <source>
        <strain evidence="2">Alpha-2009</strain>
        <tissue evidence="2">Whole body</tissue>
    </source>
</reference>
<dbReference type="AlphaFoldDB" id="A0AAW2GBS0"/>